<comment type="caution">
    <text evidence="1">The sequence shown here is derived from an EMBL/GenBank/DDBJ whole genome shotgun (WGS) entry which is preliminary data.</text>
</comment>
<sequence>REPVKFDVTVNGVPPEISQLVHHIKEVAEKILFHWKTFPIVLPPPVASSSAADTSLAIRSINGGSGLFGGGSGRPLNMRDLFLAPSFDELDAVAADPKGEPRRLTEKQLEMIRER</sequence>
<dbReference type="Proteomes" id="UP000792457">
    <property type="component" value="Unassembled WGS sequence"/>
</dbReference>
<evidence type="ECO:0000313" key="2">
    <source>
        <dbReference type="Proteomes" id="UP000792457"/>
    </source>
</evidence>
<protein>
    <submittedName>
        <fullName evidence="1">Uncharacterized protein</fullName>
    </submittedName>
</protein>
<reference evidence="1" key="1">
    <citation type="submission" date="2013-04" db="EMBL/GenBank/DDBJ databases">
        <authorList>
            <person name="Qu J."/>
            <person name="Murali S.C."/>
            <person name="Bandaranaike D."/>
            <person name="Bellair M."/>
            <person name="Blankenburg K."/>
            <person name="Chao H."/>
            <person name="Dinh H."/>
            <person name="Doddapaneni H."/>
            <person name="Downs B."/>
            <person name="Dugan-Rocha S."/>
            <person name="Elkadiri S."/>
            <person name="Gnanaolivu R.D."/>
            <person name="Hernandez B."/>
            <person name="Javaid M."/>
            <person name="Jayaseelan J.C."/>
            <person name="Lee S."/>
            <person name="Li M."/>
            <person name="Ming W."/>
            <person name="Munidasa M."/>
            <person name="Muniz J."/>
            <person name="Nguyen L."/>
            <person name="Ongeri F."/>
            <person name="Osuji N."/>
            <person name="Pu L.-L."/>
            <person name="Puazo M."/>
            <person name="Qu C."/>
            <person name="Quiroz J."/>
            <person name="Raj R."/>
            <person name="Weissenberger G."/>
            <person name="Xin Y."/>
            <person name="Zou X."/>
            <person name="Han Y."/>
            <person name="Richards S."/>
            <person name="Worley K."/>
            <person name="Muzny D."/>
            <person name="Gibbs R."/>
        </authorList>
    </citation>
    <scope>NUCLEOTIDE SEQUENCE</scope>
    <source>
        <strain evidence="1">Sampled in the wild</strain>
    </source>
</reference>
<gene>
    <name evidence="1" type="ORF">J437_LFUL015592</name>
</gene>
<dbReference type="OrthoDB" id="10003277at2759"/>
<dbReference type="AlphaFoldDB" id="A0A8K0P154"/>
<proteinExistence type="predicted"/>
<evidence type="ECO:0000313" key="1">
    <source>
        <dbReference type="EMBL" id="KAG8229641.1"/>
    </source>
</evidence>
<accession>A0A8K0P154</accession>
<dbReference type="PANTHER" id="PTHR37686:SF1">
    <property type="entry name" value="LD36006P"/>
    <property type="match status" value="1"/>
</dbReference>
<organism evidence="1 2">
    <name type="scientific">Ladona fulva</name>
    <name type="common">Scarce chaser dragonfly</name>
    <name type="synonym">Libellula fulva</name>
    <dbReference type="NCBI Taxonomy" id="123851"/>
    <lineage>
        <taxon>Eukaryota</taxon>
        <taxon>Metazoa</taxon>
        <taxon>Ecdysozoa</taxon>
        <taxon>Arthropoda</taxon>
        <taxon>Hexapoda</taxon>
        <taxon>Insecta</taxon>
        <taxon>Pterygota</taxon>
        <taxon>Palaeoptera</taxon>
        <taxon>Odonata</taxon>
        <taxon>Epiprocta</taxon>
        <taxon>Anisoptera</taxon>
        <taxon>Libelluloidea</taxon>
        <taxon>Libellulidae</taxon>
        <taxon>Ladona</taxon>
    </lineage>
</organism>
<reference evidence="1" key="2">
    <citation type="submission" date="2017-10" db="EMBL/GenBank/DDBJ databases">
        <title>Ladona fulva Genome sequencing and assembly.</title>
        <authorList>
            <person name="Murali S."/>
            <person name="Richards S."/>
            <person name="Bandaranaike D."/>
            <person name="Bellair M."/>
            <person name="Blankenburg K."/>
            <person name="Chao H."/>
            <person name="Dinh H."/>
            <person name="Doddapaneni H."/>
            <person name="Dugan-Rocha S."/>
            <person name="Elkadiri S."/>
            <person name="Gnanaolivu R."/>
            <person name="Hernandez B."/>
            <person name="Skinner E."/>
            <person name="Javaid M."/>
            <person name="Lee S."/>
            <person name="Li M."/>
            <person name="Ming W."/>
            <person name="Munidasa M."/>
            <person name="Muniz J."/>
            <person name="Nguyen L."/>
            <person name="Hughes D."/>
            <person name="Osuji N."/>
            <person name="Pu L.-L."/>
            <person name="Puazo M."/>
            <person name="Qu C."/>
            <person name="Quiroz J."/>
            <person name="Raj R."/>
            <person name="Weissenberger G."/>
            <person name="Xin Y."/>
            <person name="Zou X."/>
            <person name="Han Y."/>
            <person name="Worley K."/>
            <person name="Muzny D."/>
            <person name="Gibbs R."/>
        </authorList>
    </citation>
    <scope>NUCLEOTIDE SEQUENCE</scope>
    <source>
        <strain evidence="1">Sampled in the wild</strain>
    </source>
</reference>
<dbReference type="PANTHER" id="PTHR37686">
    <property type="entry name" value="LD36006P"/>
    <property type="match status" value="1"/>
</dbReference>
<dbReference type="InterPro" id="IPR057435">
    <property type="entry name" value="Lips"/>
</dbReference>
<keyword evidence="2" id="KW-1185">Reference proteome</keyword>
<dbReference type="EMBL" id="KZ308437">
    <property type="protein sequence ID" value="KAG8229641.1"/>
    <property type="molecule type" value="Genomic_DNA"/>
</dbReference>
<dbReference type="Pfam" id="PF25228">
    <property type="entry name" value="Lips"/>
    <property type="match status" value="1"/>
</dbReference>
<feature type="non-terminal residue" evidence="1">
    <location>
        <position position="115"/>
    </location>
</feature>
<feature type="non-terminal residue" evidence="1">
    <location>
        <position position="1"/>
    </location>
</feature>
<name>A0A8K0P154_LADFU</name>